<gene>
    <name evidence="2" type="primary">GLEAN_13092</name>
    <name evidence="2" type="ORF">TcasGA2_TC013092</name>
</gene>
<evidence type="ECO:0000256" key="1">
    <source>
        <dbReference type="SAM" id="MobiDB-lite"/>
    </source>
</evidence>
<organism evidence="2 3">
    <name type="scientific">Tribolium castaneum</name>
    <name type="common">Red flour beetle</name>
    <dbReference type="NCBI Taxonomy" id="7070"/>
    <lineage>
        <taxon>Eukaryota</taxon>
        <taxon>Metazoa</taxon>
        <taxon>Ecdysozoa</taxon>
        <taxon>Arthropoda</taxon>
        <taxon>Hexapoda</taxon>
        <taxon>Insecta</taxon>
        <taxon>Pterygota</taxon>
        <taxon>Neoptera</taxon>
        <taxon>Endopterygota</taxon>
        <taxon>Coleoptera</taxon>
        <taxon>Polyphaga</taxon>
        <taxon>Cucujiformia</taxon>
        <taxon>Tenebrionidae</taxon>
        <taxon>Tenebrionidae incertae sedis</taxon>
        <taxon>Tribolium</taxon>
    </lineage>
</organism>
<keyword evidence="3" id="KW-1185">Reference proteome</keyword>
<evidence type="ECO:0000313" key="2">
    <source>
        <dbReference type="EMBL" id="EFA03172.1"/>
    </source>
</evidence>
<accession>D6WP26</accession>
<dbReference type="HOGENOM" id="CLU_2834460_0_0_1"/>
<dbReference type="AlphaFoldDB" id="D6WP26"/>
<name>D6WP26_TRICA</name>
<protein>
    <submittedName>
        <fullName evidence="2">Uncharacterized protein</fullName>
    </submittedName>
</protein>
<proteinExistence type="predicted"/>
<sequence length="66" mass="7173">MRDRVSHGIGSDNIDWWGAQASGRRMFGTLSILVQPGRCGSQDSSVSTRTFRATSAEHGAKHRDGL</sequence>
<reference evidence="2 3" key="1">
    <citation type="journal article" date="2008" name="Nature">
        <title>The genome of the model beetle and pest Tribolium castaneum.</title>
        <authorList>
            <consortium name="Tribolium Genome Sequencing Consortium"/>
            <person name="Richards S."/>
            <person name="Gibbs R.A."/>
            <person name="Weinstock G.M."/>
            <person name="Brown S.J."/>
            <person name="Denell R."/>
            <person name="Beeman R.W."/>
            <person name="Gibbs R."/>
            <person name="Beeman R.W."/>
            <person name="Brown S.J."/>
            <person name="Bucher G."/>
            <person name="Friedrich M."/>
            <person name="Grimmelikhuijzen C.J."/>
            <person name="Klingler M."/>
            <person name="Lorenzen M."/>
            <person name="Richards S."/>
            <person name="Roth S."/>
            <person name="Schroder R."/>
            <person name="Tautz D."/>
            <person name="Zdobnov E.M."/>
            <person name="Muzny D."/>
            <person name="Gibbs R.A."/>
            <person name="Weinstock G.M."/>
            <person name="Attaway T."/>
            <person name="Bell S."/>
            <person name="Buhay C.J."/>
            <person name="Chandrabose M.N."/>
            <person name="Chavez D."/>
            <person name="Clerk-Blankenburg K.P."/>
            <person name="Cree A."/>
            <person name="Dao M."/>
            <person name="Davis C."/>
            <person name="Chacko J."/>
            <person name="Dinh H."/>
            <person name="Dugan-Rocha S."/>
            <person name="Fowler G."/>
            <person name="Garner T.T."/>
            <person name="Garnes J."/>
            <person name="Gnirke A."/>
            <person name="Hawes A."/>
            <person name="Hernandez J."/>
            <person name="Hines S."/>
            <person name="Holder M."/>
            <person name="Hume J."/>
            <person name="Jhangiani S.N."/>
            <person name="Joshi V."/>
            <person name="Khan Z.M."/>
            <person name="Jackson L."/>
            <person name="Kovar C."/>
            <person name="Kowis A."/>
            <person name="Lee S."/>
            <person name="Lewis L.R."/>
            <person name="Margolis J."/>
            <person name="Morgan M."/>
            <person name="Nazareth L.V."/>
            <person name="Nguyen N."/>
            <person name="Okwuonu G."/>
            <person name="Parker D."/>
            <person name="Richards S."/>
            <person name="Ruiz S.J."/>
            <person name="Santibanez J."/>
            <person name="Savard J."/>
            <person name="Scherer S.E."/>
            <person name="Schneider B."/>
            <person name="Sodergren E."/>
            <person name="Tautz D."/>
            <person name="Vattahil S."/>
            <person name="Villasana D."/>
            <person name="White C.S."/>
            <person name="Wright R."/>
            <person name="Park Y."/>
            <person name="Beeman R.W."/>
            <person name="Lord J."/>
            <person name="Oppert B."/>
            <person name="Lorenzen M."/>
            <person name="Brown S."/>
            <person name="Wang L."/>
            <person name="Savard J."/>
            <person name="Tautz D."/>
            <person name="Richards S."/>
            <person name="Weinstock G."/>
            <person name="Gibbs R.A."/>
            <person name="Liu Y."/>
            <person name="Worley K."/>
            <person name="Weinstock G."/>
            <person name="Elsik C.G."/>
            <person name="Reese J.T."/>
            <person name="Elhaik E."/>
            <person name="Landan G."/>
            <person name="Graur D."/>
            <person name="Arensburger P."/>
            <person name="Atkinson P."/>
            <person name="Beeman R.W."/>
            <person name="Beidler J."/>
            <person name="Brown S.J."/>
            <person name="Demuth J.P."/>
            <person name="Drury D.W."/>
            <person name="Du Y.Z."/>
            <person name="Fujiwara H."/>
            <person name="Lorenzen M."/>
            <person name="Maselli V."/>
            <person name="Osanai M."/>
            <person name="Park Y."/>
            <person name="Robertson H.M."/>
            <person name="Tu Z."/>
            <person name="Wang J.J."/>
            <person name="Wang S."/>
            <person name="Richards S."/>
            <person name="Song H."/>
            <person name="Zhang L."/>
            <person name="Sodergren E."/>
            <person name="Werner D."/>
            <person name="Stanke M."/>
            <person name="Morgenstern B."/>
            <person name="Solovyev V."/>
            <person name="Kosarev P."/>
            <person name="Brown G."/>
            <person name="Chen H.C."/>
            <person name="Ermolaeva O."/>
            <person name="Hlavina W."/>
            <person name="Kapustin Y."/>
            <person name="Kiryutin B."/>
            <person name="Kitts P."/>
            <person name="Maglott D."/>
            <person name="Pruitt K."/>
            <person name="Sapojnikov V."/>
            <person name="Souvorov A."/>
            <person name="Mackey A.J."/>
            <person name="Waterhouse R.M."/>
            <person name="Wyder S."/>
            <person name="Zdobnov E.M."/>
            <person name="Zdobnov E.M."/>
            <person name="Wyder S."/>
            <person name="Kriventseva E.V."/>
            <person name="Kadowaki T."/>
            <person name="Bork P."/>
            <person name="Aranda M."/>
            <person name="Bao R."/>
            <person name="Beermann A."/>
            <person name="Berns N."/>
            <person name="Bolognesi R."/>
            <person name="Bonneton F."/>
            <person name="Bopp D."/>
            <person name="Brown S.J."/>
            <person name="Bucher G."/>
            <person name="Butts T."/>
            <person name="Chaumot A."/>
            <person name="Denell R.E."/>
            <person name="Ferrier D.E."/>
            <person name="Friedrich M."/>
            <person name="Gordon C.M."/>
            <person name="Jindra M."/>
            <person name="Klingler M."/>
            <person name="Lan Q."/>
            <person name="Lattorff H.M."/>
            <person name="Laudet V."/>
            <person name="von Levetsow C."/>
            <person name="Liu Z."/>
            <person name="Lutz R."/>
            <person name="Lynch J.A."/>
            <person name="da Fonseca R.N."/>
            <person name="Posnien N."/>
            <person name="Reuter R."/>
            <person name="Roth S."/>
            <person name="Savard J."/>
            <person name="Schinko J.B."/>
            <person name="Schmitt C."/>
            <person name="Schoppmeier M."/>
            <person name="Schroder R."/>
            <person name="Shippy T.D."/>
            <person name="Simonnet F."/>
            <person name="Marques-Souza H."/>
            <person name="Tautz D."/>
            <person name="Tomoyasu Y."/>
            <person name="Trauner J."/>
            <person name="Van der Zee M."/>
            <person name="Vervoort M."/>
            <person name="Wittkopp N."/>
            <person name="Wimmer E.A."/>
            <person name="Yang X."/>
            <person name="Jones A.K."/>
            <person name="Sattelle D.B."/>
            <person name="Ebert P.R."/>
            <person name="Nelson D."/>
            <person name="Scott J.G."/>
            <person name="Beeman R.W."/>
            <person name="Muthukrishnan S."/>
            <person name="Kramer K.J."/>
            <person name="Arakane Y."/>
            <person name="Beeman R.W."/>
            <person name="Zhu Q."/>
            <person name="Hogenkamp D."/>
            <person name="Dixit R."/>
            <person name="Oppert B."/>
            <person name="Jiang H."/>
            <person name="Zou Z."/>
            <person name="Marshall J."/>
            <person name="Elpidina E."/>
            <person name="Vinokurov K."/>
            <person name="Oppert C."/>
            <person name="Zou Z."/>
            <person name="Evans J."/>
            <person name="Lu Z."/>
            <person name="Zhao P."/>
            <person name="Sumathipala N."/>
            <person name="Altincicek B."/>
            <person name="Vilcinskas A."/>
            <person name="Williams M."/>
            <person name="Hultmark D."/>
            <person name="Hetru C."/>
            <person name="Jiang H."/>
            <person name="Grimmelikhuijzen C.J."/>
            <person name="Hauser F."/>
            <person name="Cazzamali G."/>
            <person name="Williamson M."/>
            <person name="Park Y."/>
            <person name="Li B."/>
            <person name="Tanaka Y."/>
            <person name="Predel R."/>
            <person name="Neupert S."/>
            <person name="Schachtner J."/>
            <person name="Verleyen P."/>
            <person name="Raible F."/>
            <person name="Bork P."/>
            <person name="Friedrich M."/>
            <person name="Walden K.K."/>
            <person name="Robertson H.M."/>
            <person name="Angeli S."/>
            <person name="Foret S."/>
            <person name="Bucher G."/>
            <person name="Schuetz S."/>
            <person name="Maleszka R."/>
            <person name="Wimmer E.A."/>
            <person name="Beeman R.W."/>
            <person name="Lorenzen M."/>
            <person name="Tomoyasu Y."/>
            <person name="Miller S.C."/>
            <person name="Grossmann D."/>
            <person name="Bucher G."/>
        </authorList>
    </citation>
    <scope>NUCLEOTIDE SEQUENCE [LARGE SCALE GENOMIC DNA]</scope>
    <source>
        <strain evidence="2 3">Georgia GA2</strain>
    </source>
</reference>
<evidence type="ECO:0000313" key="3">
    <source>
        <dbReference type="Proteomes" id="UP000007266"/>
    </source>
</evidence>
<feature type="region of interest" description="Disordered" evidence="1">
    <location>
        <begin position="38"/>
        <end position="66"/>
    </location>
</feature>
<dbReference type="InParanoid" id="D6WP26"/>
<dbReference type="EMBL" id="KQ971343">
    <property type="protein sequence ID" value="EFA03172.1"/>
    <property type="molecule type" value="Genomic_DNA"/>
</dbReference>
<feature type="compositionally biased region" description="Polar residues" evidence="1">
    <location>
        <begin position="41"/>
        <end position="53"/>
    </location>
</feature>
<dbReference type="Proteomes" id="UP000007266">
    <property type="component" value="Linkage group 5"/>
</dbReference>
<reference evidence="2 3" key="2">
    <citation type="journal article" date="2010" name="Nucleic Acids Res.">
        <title>BeetleBase in 2010: revisions to provide comprehensive genomic information for Tribolium castaneum.</title>
        <authorList>
            <person name="Kim H.S."/>
            <person name="Murphy T."/>
            <person name="Xia J."/>
            <person name="Caragea D."/>
            <person name="Park Y."/>
            <person name="Beeman R.W."/>
            <person name="Lorenzen M.D."/>
            <person name="Butcher S."/>
            <person name="Manak J.R."/>
            <person name="Brown S.J."/>
        </authorList>
    </citation>
    <scope>GENOME REANNOTATION</scope>
    <source>
        <strain evidence="2 3">Georgia GA2</strain>
    </source>
</reference>